<reference evidence="2" key="1">
    <citation type="journal article" date="2020" name="Stud. Mycol.">
        <title>101 Dothideomycetes genomes: a test case for predicting lifestyles and emergence of pathogens.</title>
        <authorList>
            <person name="Haridas S."/>
            <person name="Albert R."/>
            <person name="Binder M."/>
            <person name="Bloem J."/>
            <person name="Labutti K."/>
            <person name="Salamov A."/>
            <person name="Andreopoulos B."/>
            <person name="Baker S."/>
            <person name="Barry K."/>
            <person name="Bills G."/>
            <person name="Bluhm B."/>
            <person name="Cannon C."/>
            <person name="Castanera R."/>
            <person name="Culley D."/>
            <person name="Daum C."/>
            <person name="Ezra D."/>
            <person name="Gonzalez J."/>
            <person name="Henrissat B."/>
            <person name="Kuo A."/>
            <person name="Liang C."/>
            <person name="Lipzen A."/>
            <person name="Lutzoni F."/>
            <person name="Magnuson J."/>
            <person name="Mondo S."/>
            <person name="Nolan M."/>
            <person name="Ohm R."/>
            <person name="Pangilinan J."/>
            <person name="Park H.-J."/>
            <person name="Ramirez L."/>
            <person name="Alfaro M."/>
            <person name="Sun H."/>
            <person name="Tritt A."/>
            <person name="Yoshinaga Y."/>
            <person name="Zwiers L.-H."/>
            <person name="Turgeon B."/>
            <person name="Goodwin S."/>
            <person name="Spatafora J."/>
            <person name="Crous P."/>
            <person name="Grigoriev I."/>
        </authorList>
    </citation>
    <scope>NUCLEOTIDE SEQUENCE</scope>
    <source>
        <strain evidence="2">CBS 109.77</strain>
    </source>
</reference>
<sequence>MTVLNNISPEPIQDHDDATIYTTSTPPESVATGLSDENNSVQTIQIISSSVPWPGSRYVIRRAGSTHVITLFDGQVLLAPPGGRGAIYWECVEQKGWLGFKEPASGMLLGHNIHGQLCCTARRQNGWENFSARMKPDGGCVLLMTHWAELWPLGVRVDDGVETLLKVEVGVGDGLVWDFVKV</sequence>
<evidence type="ECO:0000313" key="3">
    <source>
        <dbReference type="Proteomes" id="UP000799757"/>
    </source>
</evidence>
<dbReference type="Proteomes" id="UP000799757">
    <property type="component" value="Unassembled WGS sequence"/>
</dbReference>
<evidence type="ECO:0000256" key="1">
    <source>
        <dbReference type="SAM" id="MobiDB-lite"/>
    </source>
</evidence>
<evidence type="ECO:0000313" key="2">
    <source>
        <dbReference type="EMBL" id="KAF2787777.1"/>
    </source>
</evidence>
<organism evidence="2 3">
    <name type="scientific">Melanomma pulvis-pyrius CBS 109.77</name>
    <dbReference type="NCBI Taxonomy" id="1314802"/>
    <lineage>
        <taxon>Eukaryota</taxon>
        <taxon>Fungi</taxon>
        <taxon>Dikarya</taxon>
        <taxon>Ascomycota</taxon>
        <taxon>Pezizomycotina</taxon>
        <taxon>Dothideomycetes</taxon>
        <taxon>Pleosporomycetidae</taxon>
        <taxon>Pleosporales</taxon>
        <taxon>Melanommataceae</taxon>
        <taxon>Melanomma</taxon>
    </lineage>
</organism>
<dbReference type="AlphaFoldDB" id="A0A6A6WVL2"/>
<accession>A0A6A6WVL2</accession>
<feature type="region of interest" description="Disordered" evidence="1">
    <location>
        <begin position="1"/>
        <end position="35"/>
    </location>
</feature>
<proteinExistence type="predicted"/>
<dbReference type="PANTHER" id="PTHR39697:SF1">
    <property type="entry name" value="RICIN B LECTIN DOMAIN-CONTAINING PROTEIN"/>
    <property type="match status" value="1"/>
</dbReference>
<keyword evidence="3" id="KW-1185">Reference proteome</keyword>
<dbReference type="PANTHER" id="PTHR39697">
    <property type="entry name" value="RICIN B LECTIN DOMAIN-CONTAINING PROTEIN-RELATED"/>
    <property type="match status" value="1"/>
</dbReference>
<protein>
    <submittedName>
        <fullName evidence="2">Uncharacterized protein</fullName>
    </submittedName>
</protein>
<dbReference type="EMBL" id="MU002281">
    <property type="protein sequence ID" value="KAF2787777.1"/>
    <property type="molecule type" value="Genomic_DNA"/>
</dbReference>
<gene>
    <name evidence="2" type="ORF">K505DRAFT_329436</name>
</gene>
<dbReference type="OrthoDB" id="5289641at2759"/>
<name>A0A6A6WVL2_9PLEO</name>